<feature type="coiled-coil region" evidence="1">
    <location>
        <begin position="1015"/>
        <end position="1077"/>
    </location>
</feature>
<keyword evidence="1" id="KW-0175">Coiled coil</keyword>
<sequence length="1428" mass="169813">MRLQIKQNTKTSDMERKDIKRSYSSSNFLKKDNKGNNNYLQDGNISIPSVRYIEGAAKQNQTLTLTLNKSPSKNIKLDENTSGINQSVFRKIDSNIINNNNGFKGLHYHTPSMDKELKNLTQQLAVERSEIESELKKAQKEACKWKEKYEQLFKCQQNKDNLYQKSNYSINESDNIFKSQSDLNKNFNDSTNSLYNQQNTQRTNISERDVKLLAQKFALERVGLENQIKCLQNQQINLEGEVQNQIQENQHLRNMCKEIEKEKDQEVINFKRKLQENEIELKNNIQEEFIKLGENFNQEKASLLKQLQTAEEELEQVKRENQILVDTIHQLNQKSKSQYEVIQTLSSSKSEASILFQKVSQLENELQAISDQLQKEYENKQALTSRYDTERTKVDQYQFQLEEQKMLCDQLNVQQIELKSRNQELLNQIKQEQLITEQLRIENYRYQEQLEQNECYSVENNYLNLYQEEREKNSDLLEQIEEQNLMIQQMKERTKILEEISKTNQENFQIQNQNFQNLDKENANIKAEMKKLEYRCKMLEDCLSSSQKNLGEKEGQLGILEIELQSKQNLLSQQQEMVSNLQFQLKDHHNNAIYQQQISQLNVDLGILKNRFQDMEHENKKLKLQEQLFKDQISQYNQQLMNNEKEFNILLKEKTEMYDKQIQELKKVIEDKNYLIQELEFSNNQKESAIFTDYNPKKLDTERSEINIRNLETVYEQRINQIQHNQILEEEKLTNMLQTKNSEIKILQTKIDEYLRKMELLSSEMDKLQEIISQKDSQNIQLSQEINKLQLQIQQNFINHSNQASSTLQQGQSQISGLMYEIEQIKLQMKDQSQKDEKIKQDLESNLKLLRSELDQKNEECILLLTQKSELMASCFSKDNTINLQKNELIQMGKKMSQLEEESNYLKANQRKFQNKDKVIQYGGYGFNLNFFEKKQEQKLNESNFLQQDLCVENTKKSNDINQLQRVDERPNNSDLEKIQSSALKNQDQQKGEVEMLKEQITIFSTQIESKDHAIQTLRTELSKCKKEVEETRQNLEISEQNLIHLRESIVKILDENQRLHNRITEFQQNNSQQSQNVIQKNQFVGNLSKFSNESDSQTQQINEQKIQELIQIIDKCQFDKVLLAQEVERLQNQLQYKQKELEKQKEQISETFQNKIDAKVEQQNQLNDEHFLYKKINYLENKNIQQQCVVFDENLDQQQKRIELEKKIRKNFEEEIKSLVSQYLIQKCMYERIIAELKLQLGVLQNQLDEQDELVRFYENQSLQKSQNDELKKLVEIKISENKSLQLRLEATERQKNEEVRKLKKEIKKINDERLDKSSFELYAERIGYQVSIHEKELKIQELEKLIEIYQKKDKNTAKKRTDSIEVLKQIQDRNAWQVEFSKLIEELRIENEQLNKNMFEQQQTIAKLQLQNASLIISDSYYIISK</sequence>
<accession>Q248G8</accession>
<dbReference type="InParanoid" id="Q248G8"/>
<dbReference type="EMBL" id="GG662455">
    <property type="protein sequence ID" value="EAS04077.2"/>
    <property type="molecule type" value="Genomic_DNA"/>
</dbReference>
<organism evidence="2 3">
    <name type="scientific">Tetrahymena thermophila (strain SB210)</name>
    <dbReference type="NCBI Taxonomy" id="312017"/>
    <lineage>
        <taxon>Eukaryota</taxon>
        <taxon>Sar</taxon>
        <taxon>Alveolata</taxon>
        <taxon>Ciliophora</taxon>
        <taxon>Intramacronucleata</taxon>
        <taxon>Oligohymenophorea</taxon>
        <taxon>Hymenostomatida</taxon>
        <taxon>Tetrahymenina</taxon>
        <taxon>Tetrahymenidae</taxon>
        <taxon>Tetrahymena</taxon>
    </lineage>
</organism>
<gene>
    <name evidence="2" type="ORF">TTHERM_00531990</name>
</gene>
<dbReference type="HOGENOM" id="CLU_279341_0_0_1"/>
<proteinExistence type="predicted"/>
<evidence type="ECO:0000256" key="1">
    <source>
        <dbReference type="SAM" id="Coils"/>
    </source>
</evidence>
<name>Q248G8_TETTS</name>
<keyword evidence="3" id="KW-1185">Reference proteome</keyword>
<feature type="coiled-coil region" evidence="1">
    <location>
        <begin position="833"/>
        <end position="916"/>
    </location>
</feature>
<reference evidence="3" key="1">
    <citation type="journal article" date="2006" name="PLoS Biol.">
        <title>Macronuclear genome sequence of the ciliate Tetrahymena thermophila, a model eukaryote.</title>
        <authorList>
            <person name="Eisen J.A."/>
            <person name="Coyne R.S."/>
            <person name="Wu M."/>
            <person name="Wu D."/>
            <person name="Thiagarajan M."/>
            <person name="Wortman J.R."/>
            <person name="Badger J.H."/>
            <person name="Ren Q."/>
            <person name="Amedeo P."/>
            <person name="Jones K.M."/>
            <person name="Tallon L.J."/>
            <person name="Delcher A.L."/>
            <person name="Salzberg S.L."/>
            <person name="Silva J.C."/>
            <person name="Haas B.J."/>
            <person name="Majoros W.H."/>
            <person name="Farzad M."/>
            <person name="Carlton J.M."/>
            <person name="Smith R.K. Jr."/>
            <person name="Garg J."/>
            <person name="Pearlman R.E."/>
            <person name="Karrer K.M."/>
            <person name="Sun L."/>
            <person name="Manning G."/>
            <person name="Elde N.C."/>
            <person name="Turkewitz A.P."/>
            <person name="Asai D.J."/>
            <person name="Wilkes D.E."/>
            <person name="Wang Y."/>
            <person name="Cai H."/>
            <person name="Collins K."/>
            <person name="Stewart B.A."/>
            <person name="Lee S.R."/>
            <person name="Wilamowska K."/>
            <person name="Weinberg Z."/>
            <person name="Ruzzo W.L."/>
            <person name="Wloga D."/>
            <person name="Gaertig J."/>
            <person name="Frankel J."/>
            <person name="Tsao C.-C."/>
            <person name="Gorovsky M.A."/>
            <person name="Keeling P.J."/>
            <person name="Waller R.F."/>
            <person name="Patron N.J."/>
            <person name="Cherry J.M."/>
            <person name="Stover N.A."/>
            <person name="Krieger C.J."/>
            <person name="del Toro C."/>
            <person name="Ryder H.F."/>
            <person name="Williamson S.C."/>
            <person name="Barbeau R.A."/>
            <person name="Hamilton E.P."/>
            <person name="Orias E."/>
        </authorList>
    </citation>
    <scope>NUCLEOTIDE SEQUENCE [LARGE SCALE GENOMIC DNA]</scope>
    <source>
        <strain evidence="3">SB210</strain>
    </source>
</reference>
<dbReference type="RefSeq" id="XP_001024322.2">
    <property type="nucleotide sequence ID" value="XM_001024322.2"/>
</dbReference>
<feature type="coiled-coil region" evidence="1">
    <location>
        <begin position="214"/>
        <end position="269"/>
    </location>
</feature>
<evidence type="ECO:0000313" key="3">
    <source>
        <dbReference type="Proteomes" id="UP000009168"/>
    </source>
</evidence>
<protein>
    <submittedName>
        <fullName evidence="2">Uncharacterized protein</fullName>
    </submittedName>
</protein>
<feature type="coiled-coil region" evidence="1">
    <location>
        <begin position="1121"/>
        <end position="1152"/>
    </location>
</feature>
<feature type="coiled-coil region" evidence="1">
    <location>
        <begin position="737"/>
        <end position="792"/>
    </location>
</feature>
<feature type="coiled-coil region" evidence="1">
    <location>
        <begin position="598"/>
        <end position="671"/>
    </location>
</feature>
<feature type="coiled-coil region" evidence="1">
    <location>
        <begin position="293"/>
        <end position="535"/>
    </location>
</feature>
<dbReference type="GeneID" id="7830922"/>
<dbReference type="KEGG" id="tet:TTHERM_00531990"/>
<dbReference type="Proteomes" id="UP000009168">
    <property type="component" value="Unassembled WGS sequence"/>
</dbReference>
<feature type="coiled-coil region" evidence="1">
    <location>
        <begin position="1182"/>
        <end position="1413"/>
    </location>
</feature>
<evidence type="ECO:0000313" key="2">
    <source>
        <dbReference type="EMBL" id="EAS04077.2"/>
    </source>
</evidence>